<feature type="region of interest" description="Disordered" evidence="1">
    <location>
        <begin position="428"/>
        <end position="450"/>
    </location>
</feature>
<evidence type="ECO:0000256" key="1">
    <source>
        <dbReference type="SAM" id="MobiDB-lite"/>
    </source>
</evidence>
<feature type="compositionally biased region" description="Polar residues" evidence="1">
    <location>
        <begin position="68"/>
        <end position="83"/>
    </location>
</feature>
<keyword evidence="4" id="KW-1185">Reference proteome</keyword>
<dbReference type="PANTHER" id="PTHR47644">
    <property type="entry name" value="AGAP008221-PA"/>
    <property type="match status" value="1"/>
</dbReference>
<dbReference type="Gene3D" id="2.30.42.10">
    <property type="match status" value="1"/>
</dbReference>
<feature type="region of interest" description="Disordered" evidence="1">
    <location>
        <begin position="717"/>
        <end position="797"/>
    </location>
</feature>
<dbReference type="EMBL" id="JAIFTH010001345">
    <property type="protein sequence ID" value="KAG9508571.1"/>
    <property type="molecule type" value="Genomic_DNA"/>
</dbReference>
<name>A0ABQ7S5B5_9ACAR</name>
<feature type="compositionally biased region" description="Low complexity" evidence="1">
    <location>
        <begin position="570"/>
        <end position="585"/>
    </location>
</feature>
<sequence length="1061" mass="116048">MLEPRRPSIELSTVSEVSEELSSCTCRLASSSANATQAQVPAVTVAEGAPRDTSSVRADIDSRAANRVANTHPVSPVSSTSLRGQDADDEDNEQAEVSELTTSEPLEVLVAPPPQFDTVRAHSCPHHHHVDNNALSNSNSNKSGQCLYGTQAGATLTLTTNLTTMTTTGDEAEWTERDVAPPSQFGATSVTVGGSAYDEQVEGQPLSSASTAGSFPSAPSDRQLASQSRLKHDDTIEDALPATSCDFDQVESICDEEVPPPLPPQDYATITDADKSRRTARKSSARSTSRELMIEETAMISDNDDDGGTREGYQQQQHDDDDDDYDDESSVSVSHGNVVVAPVTRASSATTRDNDNDNGVADNVASVSRVATMSSTESHTADIMRHLARHDACLDDGAEPNDDGHDHDHHNDDRFACDNYAAPAPIATASPTAAGCTEEPCTPELERDGWHSNATIRRRRRHDDAQHLNQSTSDAAEHVQHVQQVQQQQVVSASNDAQPEANYNNQTANEQRAAEMTQQQQQQQQRQHSNELETQMSTCSSCSCSSYDGATCTLQHKDCEFGDMMLQRQQQVHSQQSSSHQRQQQTNVEQIEGRVVKESDLDAADDDGMDALEAKESFNAVEFSASSSSIGGPNRHQAKAPVAASVTVVSGTDRSCEQQQAKAASETKGNNSSNADDNGDDDGTVHTANYWLRRWIYVSEHEEAEIWRRAIDMPMAGSQAATTVPTKSSQSQPQPHSAEQVEQAEPDQQQQQQQQSSESSATQATATGASVESQDKQSDDEQSTASEREFMSSYKSRTRKMIHRRATVEMYKRIMSNAFGVEKRVEISRSNGEFGFRIHGSRPVVVSAIEKGTCAETCGLQVGDLICAINGTNILDMPHSQVVRLAHSESSRLVLDLVPTNEFLRQRKYTQPNETRQPIISGFLMRLTLDGAATQDGARSADATAAKANDTNKRQKLSNDDDDDDIAQLHNKYQSTDSTIDNNSNACWRRRYVMLRSDNCLYWYRRETPLPRPASVAAIPVSIIRKWYCCFKCQHGRPHNLTTSRGTPNDRKSVIQPAANS</sequence>
<feature type="region of interest" description="Disordered" evidence="1">
    <location>
        <begin position="570"/>
        <end position="599"/>
    </location>
</feature>
<gene>
    <name evidence="3" type="primary">loco</name>
    <name evidence="3" type="ORF">GZH46_02928</name>
</gene>
<feature type="region of interest" description="Disordered" evidence="1">
    <location>
        <begin position="462"/>
        <end position="529"/>
    </location>
</feature>
<feature type="compositionally biased region" description="Low complexity" evidence="1">
    <location>
        <begin position="481"/>
        <end position="491"/>
    </location>
</feature>
<evidence type="ECO:0000313" key="3">
    <source>
        <dbReference type="EMBL" id="KAG9508571.1"/>
    </source>
</evidence>
<feature type="compositionally biased region" description="Polar residues" evidence="1">
    <location>
        <begin position="647"/>
        <end position="662"/>
    </location>
</feature>
<dbReference type="Proteomes" id="UP000825002">
    <property type="component" value="Unassembled WGS sequence"/>
</dbReference>
<feature type="compositionally biased region" description="Low complexity" evidence="1">
    <location>
        <begin position="738"/>
        <end position="770"/>
    </location>
</feature>
<dbReference type="PANTHER" id="PTHR47644:SF1">
    <property type="entry name" value="PDZ DOMAIN-CONTAINING PROTEIN"/>
    <property type="match status" value="1"/>
</dbReference>
<dbReference type="Pfam" id="PF00595">
    <property type="entry name" value="PDZ"/>
    <property type="match status" value="1"/>
</dbReference>
<feature type="compositionally biased region" description="Low complexity" evidence="1">
    <location>
        <begin position="330"/>
        <end position="343"/>
    </location>
</feature>
<feature type="region of interest" description="Disordered" evidence="1">
    <location>
        <begin position="255"/>
        <end position="362"/>
    </location>
</feature>
<feature type="compositionally biased region" description="Acidic residues" evidence="1">
    <location>
        <begin position="319"/>
        <end position="329"/>
    </location>
</feature>
<feature type="compositionally biased region" description="Polar residues" evidence="1">
    <location>
        <begin position="492"/>
        <end position="510"/>
    </location>
</feature>
<dbReference type="InterPro" id="IPR001478">
    <property type="entry name" value="PDZ"/>
</dbReference>
<dbReference type="InterPro" id="IPR036034">
    <property type="entry name" value="PDZ_sf"/>
</dbReference>
<feature type="domain" description="PDZ" evidence="2">
    <location>
        <begin position="824"/>
        <end position="901"/>
    </location>
</feature>
<feature type="compositionally biased region" description="Basic and acidic residues" evidence="1">
    <location>
        <begin position="950"/>
        <end position="959"/>
    </location>
</feature>
<feature type="compositionally biased region" description="Polar residues" evidence="1">
    <location>
        <begin position="719"/>
        <end position="737"/>
    </location>
</feature>
<dbReference type="SMART" id="SM00228">
    <property type="entry name" value="PDZ"/>
    <property type="match status" value="1"/>
</dbReference>
<feature type="compositionally biased region" description="Low complexity" evidence="1">
    <location>
        <begin position="518"/>
        <end position="527"/>
    </location>
</feature>
<proteinExistence type="predicted"/>
<dbReference type="PROSITE" id="PS50106">
    <property type="entry name" value="PDZ"/>
    <property type="match status" value="1"/>
</dbReference>
<dbReference type="SUPFAM" id="SSF50156">
    <property type="entry name" value="PDZ domain-like"/>
    <property type="match status" value="1"/>
</dbReference>
<organism evidence="3 4">
    <name type="scientific">Fragariocoptes setiger</name>
    <dbReference type="NCBI Taxonomy" id="1670756"/>
    <lineage>
        <taxon>Eukaryota</taxon>
        <taxon>Metazoa</taxon>
        <taxon>Ecdysozoa</taxon>
        <taxon>Arthropoda</taxon>
        <taxon>Chelicerata</taxon>
        <taxon>Arachnida</taxon>
        <taxon>Acari</taxon>
        <taxon>Acariformes</taxon>
        <taxon>Trombidiformes</taxon>
        <taxon>Prostigmata</taxon>
        <taxon>Eupodina</taxon>
        <taxon>Eriophyoidea</taxon>
        <taxon>Phytoptidae</taxon>
        <taxon>Fragariocoptes</taxon>
    </lineage>
</organism>
<feature type="region of interest" description="Disordered" evidence="1">
    <location>
        <begin position="938"/>
        <end position="965"/>
    </location>
</feature>
<feature type="region of interest" description="Disordered" evidence="1">
    <location>
        <begin position="203"/>
        <end position="231"/>
    </location>
</feature>
<reference evidence="3 4" key="1">
    <citation type="submission" date="2020-10" db="EMBL/GenBank/DDBJ databases">
        <authorList>
            <person name="Klimov P.B."/>
            <person name="Dyachkov S.M."/>
            <person name="Chetverikov P.E."/>
        </authorList>
    </citation>
    <scope>NUCLEOTIDE SEQUENCE [LARGE SCALE GENOMIC DNA]</scope>
    <source>
        <strain evidence="3">BMOC 18-1129-001#AD2665</strain>
        <tissue evidence="3">Entire mites</tissue>
    </source>
</reference>
<feature type="compositionally biased region" description="Acidic residues" evidence="1">
    <location>
        <begin position="87"/>
        <end position="96"/>
    </location>
</feature>
<feature type="region of interest" description="Disordered" evidence="1">
    <location>
        <begin position="625"/>
        <end position="683"/>
    </location>
</feature>
<feature type="region of interest" description="Disordered" evidence="1">
    <location>
        <begin position="1040"/>
        <end position="1061"/>
    </location>
</feature>
<feature type="compositionally biased region" description="Low complexity" evidence="1">
    <location>
        <begin position="33"/>
        <end position="46"/>
    </location>
</feature>
<feature type="compositionally biased region" description="Polar residues" evidence="1">
    <location>
        <begin position="205"/>
        <end position="214"/>
    </location>
</feature>
<feature type="region of interest" description="Disordered" evidence="1">
    <location>
        <begin position="30"/>
        <end position="108"/>
    </location>
</feature>
<evidence type="ECO:0000313" key="4">
    <source>
        <dbReference type="Proteomes" id="UP000825002"/>
    </source>
</evidence>
<accession>A0ABQ7S5B5</accession>
<evidence type="ECO:0000259" key="2">
    <source>
        <dbReference type="PROSITE" id="PS50106"/>
    </source>
</evidence>
<protein>
    <submittedName>
        <fullName evidence="3">Regulator of G-protein signaling loco</fullName>
    </submittedName>
</protein>
<comment type="caution">
    <text evidence="3">The sequence shown here is derived from an EMBL/GenBank/DDBJ whole genome shotgun (WGS) entry which is preliminary data.</text>
</comment>